<keyword evidence="1" id="KW-0479">Metal-binding</keyword>
<dbReference type="InterPro" id="IPR035922">
    <property type="entry name" value="3H_dom_sf"/>
</dbReference>
<evidence type="ECO:0000313" key="4">
    <source>
        <dbReference type="EMBL" id="KRN33270.1"/>
    </source>
</evidence>
<dbReference type="EMBL" id="JQAX01000001">
    <property type="protein sequence ID" value="KRN33270.1"/>
    <property type="molecule type" value="Genomic_DNA"/>
</dbReference>
<evidence type="ECO:0000259" key="3">
    <source>
        <dbReference type="Pfam" id="PF08279"/>
    </source>
</evidence>
<dbReference type="InterPro" id="IPR013196">
    <property type="entry name" value="HTH_11"/>
</dbReference>
<dbReference type="SUPFAM" id="SSF75500">
    <property type="entry name" value="Putative transcriptional regulator TM1602, C-terminal domain"/>
    <property type="match status" value="1"/>
</dbReference>
<dbReference type="Gene3D" id="3.30.1340.20">
    <property type="entry name" value="3H domain"/>
    <property type="match status" value="1"/>
</dbReference>
<dbReference type="PIRSF" id="PIRSF037847">
    <property type="entry name" value="NiaR"/>
    <property type="match status" value="1"/>
</dbReference>
<organism evidence="4 5">
    <name type="scientific">Weissella halotolerans DSM 20190</name>
    <dbReference type="NCBI Taxonomy" id="1123500"/>
    <lineage>
        <taxon>Bacteria</taxon>
        <taxon>Bacillati</taxon>
        <taxon>Bacillota</taxon>
        <taxon>Bacilli</taxon>
        <taxon>Lactobacillales</taxon>
        <taxon>Lactobacillaceae</taxon>
        <taxon>Weissella</taxon>
    </lineage>
</organism>
<evidence type="ECO:0000259" key="2">
    <source>
        <dbReference type="Pfam" id="PF02829"/>
    </source>
</evidence>
<dbReference type="InParanoid" id="A0A0R2G1F0"/>
<dbReference type="OrthoDB" id="9792661at2"/>
<feature type="binding site" evidence="1">
    <location>
        <position position="74"/>
    </location>
    <ligand>
        <name>Ni(2+)</name>
        <dbReference type="ChEBI" id="CHEBI:49786"/>
    </ligand>
</feature>
<sequence length="169" mass="18935">MLGRERQLAVKRQIQAASQTISANQLAKTLHVSRQTIVGDVALLRASGEQIESTAQGYRYQTMRRHRRVIVVHHQADEVETELLSLIDAGVSVQDVQVDHPLYGLLKGELALYTRADVDAFLANYHQRQGQLLSTLTNGLHLHTVGFDHETQFKAAQKQLADLDILYQG</sequence>
<dbReference type="AlphaFoldDB" id="A0A0R2G1F0"/>
<keyword evidence="1" id="KW-0533">Nickel</keyword>
<dbReference type="Pfam" id="PF02829">
    <property type="entry name" value="3H"/>
    <property type="match status" value="1"/>
</dbReference>
<accession>A0A0R2G1F0</accession>
<comment type="caution">
    <text evidence="4">The sequence shown here is derived from an EMBL/GenBank/DDBJ whole genome shotgun (WGS) entry which is preliminary data.</text>
</comment>
<reference evidence="4 5" key="1">
    <citation type="journal article" date="2015" name="Genome Announc.">
        <title>Expanding the biotechnology potential of lactobacilli through comparative genomics of 213 strains and associated genera.</title>
        <authorList>
            <person name="Sun Z."/>
            <person name="Harris H.M."/>
            <person name="McCann A."/>
            <person name="Guo C."/>
            <person name="Argimon S."/>
            <person name="Zhang W."/>
            <person name="Yang X."/>
            <person name="Jeffery I.B."/>
            <person name="Cooney J.C."/>
            <person name="Kagawa T.F."/>
            <person name="Liu W."/>
            <person name="Song Y."/>
            <person name="Salvetti E."/>
            <person name="Wrobel A."/>
            <person name="Rasinkangas P."/>
            <person name="Parkhill J."/>
            <person name="Rea M.C."/>
            <person name="O'Sullivan O."/>
            <person name="Ritari J."/>
            <person name="Douillard F.P."/>
            <person name="Paul Ross R."/>
            <person name="Yang R."/>
            <person name="Briner A.E."/>
            <person name="Felis G.E."/>
            <person name="de Vos W.M."/>
            <person name="Barrangou R."/>
            <person name="Klaenhammer T.R."/>
            <person name="Caufield P.W."/>
            <person name="Cui Y."/>
            <person name="Zhang H."/>
            <person name="O'Toole P.W."/>
        </authorList>
    </citation>
    <scope>NUCLEOTIDE SEQUENCE [LARGE SCALE GENOMIC DNA]</scope>
    <source>
        <strain evidence="4 5">DSM 20190</strain>
    </source>
</reference>
<keyword evidence="5" id="KW-1185">Reference proteome</keyword>
<feature type="binding site" evidence="1">
    <location>
        <position position="143"/>
    </location>
    <ligand>
        <name>Ni(2+)</name>
        <dbReference type="ChEBI" id="CHEBI:49786"/>
    </ligand>
</feature>
<dbReference type="Proteomes" id="UP000051296">
    <property type="component" value="Unassembled WGS sequence"/>
</dbReference>
<dbReference type="InterPro" id="IPR004173">
    <property type="entry name" value="3H_domain"/>
</dbReference>
<dbReference type="InterPro" id="IPR026043">
    <property type="entry name" value="NadR"/>
</dbReference>
<feature type="domain" description="3H" evidence="2">
    <location>
        <begin position="70"/>
        <end position="166"/>
    </location>
</feature>
<dbReference type="Gene3D" id="1.10.10.10">
    <property type="entry name" value="Winged helix-like DNA-binding domain superfamily/Winged helix DNA-binding domain"/>
    <property type="match status" value="1"/>
</dbReference>
<dbReference type="GO" id="GO:0046872">
    <property type="term" value="F:metal ion binding"/>
    <property type="evidence" value="ECO:0007669"/>
    <property type="project" value="UniProtKB-KW"/>
</dbReference>
<dbReference type="Pfam" id="PF08279">
    <property type="entry name" value="HTH_11"/>
    <property type="match status" value="1"/>
</dbReference>
<feature type="binding site" evidence="1">
    <location>
        <position position="82"/>
    </location>
    <ligand>
        <name>Ni(2+)</name>
        <dbReference type="ChEBI" id="CHEBI:49786"/>
    </ligand>
</feature>
<dbReference type="InterPro" id="IPR036390">
    <property type="entry name" value="WH_DNA-bd_sf"/>
</dbReference>
<protein>
    <submittedName>
        <fullName evidence="4">Transcriptional regulator</fullName>
    </submittedName>
</protein>
<dbReference type="PANTHER" id="PTHR40068">
    <property type="entry name" value="TRANSCRIPTION REPRESSOR NIAR-RELATED"/>
    <property type="match status" value="1"/>
</dbReference>
<gene>
    <name evidence="4" type="ORF">IV68_GL000068</name>
</gene>
<dbReference type="PANTHER" id="PTHR40068:SF1">
    <property type="entry name" value="TRANSCRIPTION REPRESSOR NIAR-RELATED"/>
    <property type="match status" value="1"/>
</dbReference>
<dbReference type="FunCoup" id="A0A0R2G1F0">
    <property type="interactions" value="6"/>
</dbReference>
<feature type="binding site" evidence="1">
    <location>
        <position position="141"/>
    </location>
    <ligand>
        <name>Ni(2+)</name>
        <dbReference type="ChEBI" id="CHEBI:49786"/>
    </ligand>
</feature>
<name>A0A0R2G1F0_9LACO</name>
<dbReference type="RefSeq" id="WP_022791233.1">
    <property type="nucleotide sequence ID" value="NZ_ATUU01000001.1"/>
</dbReference>
<dbReference type="STRING" id="1123500.GCA_000420365_00434"/>
<proteinExistence type="predicted"/>
<dbReference type="InterPro" id="IPR036388">
    <property type="entry name" value="WH-like_DNA-bd_sf"/>
</dbReference>
<evidence type="ECO:0000313" key="5">
    <source>
        <dbReference type="Proteomes" id="UP000051296"/>
    </source>
</evidence>
<feature type="domain" description="Helix-turn-helix type 11" evidence="3">
    <location>
        <begin position="6"/>
        <end position="59"/>
    </location>
</feature>
<evidence type="ECO:0000256" key="1">
    <source>
        <dbReference type="PIRSR" id="PIRSR037847-1"/>
    </source>
</evidence>
<dbReference type="eggNOG" id="COG1827">
    <property type="taxonomic scope" value="Bacteria"/>
</dbReference>
<dbReference type="PATRIC" id="fig|1123500.6.peg.67"/>
<dbReference type="SUPFAM" id="SSF46785">
    <property type="entry name" value="Winged helix' DNA-binding domain"/>
    <property type="match status" value="1"/>
</dbReference>